<evidence type="ECO:0000256" key="1">
    <source>
        <dbReference type="SAM" id="MobiDB-lite"/>
    </source>
</evidence>
<protein>
    <submittedName>
        <fullName evidence="2">Uncharacterized protein</fullName>
    </submittedName>
</protein>
<dbReference type="Proteomes" id="UP000826271">
    <property type="component" value="Unassembled WGS sequence"/>
</dbReference>
<dbReference type="EMBL" id="WHWC01000013">
    <property type="protein sequence ID" value="KAG8371312.1"/>
    <property type="molecule type" value="Genomic_DNA"/>
</dbReference>
<proteinExistence type="predicted"/>
<feature type="region of interest" description="Disordered" evidence="1">
    <location>
        <begin position="54"/>
        <end position="77"/>
    </location>
</feature>
<organism evidence="2 3">
    <name type="scientific">Buddleja alternifolia</name>
    <dbReference type="NCBI Taxonomy" id="168488"/>
    <lineage>
        <taxon>Eukaryota</taxon>
        <taxon>Viridiplantae</taxon>
        <taxon>Streptophyta</taxon>
        <taxon>Embryophyta</taxon>
        <taxon>Tracheophyta</taxon>
        <taxon>Spermatophyta</taxon>
        <taxon>Magnoliopsida</taxon>
        <taxon>eudicotyledons</taxon>
        <taxon>Gunneridae</taxon>
        <taxon>Pentapetalae</taxon>
        <taxon>asterids</taxon>
        <taxon>lamiids</taxon>
        <taxon>Lamiales</taxon>
        <taxon>Scrophulariaceae</taxon>
        <taxon>Buddlejeae</taxon>
        <taxon>Buddleja</taxon>
    </lineage>
</organism>
<name>A0AAV6WUL2_9LAMI</name>
<evidence type="ECO:0000313" key="3">
    <source>
        <dbReference type="Proteomes" id="UP000826271"/>
    </source>
</evidence>
<keyword evidence="3" id="KW-1185">Reference proteome</keyword>
<comment type="caution">
    <text evidence="2">The sequence shown here is derived from an EMBL/GenBank/DDBJ whole genome shotgun (WGS) entry which is preliminary data.</text>
</comment>
<gene>
    <name evidence="2" type="ORF">BUALT_Bualt13G0074600</name>
</gene>
<dbReference type="AlphaFoldDB" id="A0AAV6WUL2"/>
<sequence>MSDSAFQWDWRKNWISAPKSKWKVLIEQYSDASKYELRREVNWEKLREVFDDDLGDRDVDHPDNTHGGGYQSENEPTIIPDSDYLEYLICIYFKYNLE</sequence>
<reference evidence="2" key="1">
    <citation type="submission" date="2019-10" db="EMBL/GenBank/DDBJ databases">
        <authorList>
            <person name="Zhang R."/>
            <person name="Pan Y."/>
            <person name="Wang J."/>
            <person name="Ma R."/>
            <person name="Yu S."/>
        </authorList>
    </citation>
    <scope>NUCLEOTIDE SEQUENCE</scope>
    <source>
        <strain evidence="2">LA-IB0</strain>
        <tissue evidence="2">Leaf</tissue>
    </source>
</reference>
<evidence type="ECO:0000313" key="2">
    <source>
        <dbReference type="EMBL" id="KAG8371312.1"/>
    </source>
</evidence>
<accession>A0AAV6WUL2</accession>